<keyword evidence="3" id="KW-1185">Reference proteome</keyword>
<organism evidence="2 3">
    <name type="scientific">Penicillium camemberti (strain FM 013)</name>
    <dbReference type="NCBI Taxonomy" id="1429867"/>
    <lineage>
        <taxon>Eukaryota</taxon>
        <taxon>Fungi</taxon>
        <taxon>Dikarya</taxon>
        <taxon>Ascomycota</taxon>
        <taxon>Pezizomycotina</taxon>
        <taxon>Eurotiomycetes</taxon>
        <taxon>Eurotiomycetidae</taxon>
        <taxon>Eurotiales</taxon>
        <taxon>Aspergillaceae</taxon>
        <taxon>Penicillium</taxon>
    </lineage>
</organism>
<sequence length="52" mass="5549">MTQAVSPARFCGAKKPKSSGELPKLPRSSAAKDQSRSELNLNSAEKTLCTID</sequence>
<accession>A0A0G4P8S7</accession>
<evidence type="ECO:0000313" key="2">
    <source>
        <dbReference type="EMBL" id="CRL22707.1"/>
    </source>
</evidence>
<protein>
    <submittedName>
        <fullName evidence="2">Str. FM013</fullName>
    </submittedName>
</protein>
<feature type="region of interest" description="Disordered" evidence="1">
    <location>
        <begin position="1"/>
        <end position="52"/>
    </location>
</feature>
<proteinExistence type="predicted"/>
<name>A0A0G4P8S7_PENC3</name>
<dbReference type="EMBL" id="HG793141">
    <property type="protein sequence ID" value="CRL22707.1"/>
    <property type="molecule type" value="Genomic_DNA"/>
</dbReference>
<gene>
    <name evidence="2" type="ORF">PCAMFM013_S008g000136</name>
</gene>
<evidence type="ECO:0000256" key="1">
    <source>
        <dbReference type="SAM" id="MobiDB-lite"/>
    </source>
</evidence>
<reference evidence="2 3" key="1">
    <citation type="journal article" date="2014" name="Nat. Commun.">
        <title>Multiple recent horizontal transfers of a large genomic region in cheese making fungi.</title>
        <authorList>
            <person name="Cheeseman K."/>
            <person name="Ropars J."/>
            <person name="Renault P."/>
            <person name="Dupont J."/>
            <person name="Gouzy J."/>
            <person name="Branca A."/>
            <person name="Abraham A.L."/>
            <person name="Ceppi M."/>
            <person name="Conseiller E."/>
            <person name="Debuchy R."/>
            <person name="Malagnac F."/>
            <person name="Goarin A."/>
            <person name="Silar P."/>
            <person name="Lacoste S."/>
            <person name="Sallet E."/>
            <person name="Bensimon A."/>
            <person name="Giraud T."/>
            <person name="Brygoo Y."/>
        </authorList>
    </citation>
    <scope>NUCLEOTIDE SEQUENCE [LARGE SCALE GENOMIC DNA]</scope>
    <source>
        <strain evidence="3">FM 013</strain>
    </source>
</reference>
<dbReference type="AlphaFoldDB" id="A0A0G4P8S7"/>
<dbReference type="Proteomes" id="UP000053732">
    <property type="component" value="Unassembled WGS sequence"/>
</dbReference>
<evidence type="ECO:0000313" key="3">
    <source>
        <dbReference type="Proteomes" id="UP000053732"/>
    </source>
</evidence>